<dbReference type="NCBIfam" id="TIGR03515">
    <property type="entry name" value="GldC"/>
    <property type="match status" value="1"/>
</dbReference>
<dbReference type="AlphaFoldDB" id="A0A0E3V8E6"/>
<dbReference type="EMBL" id="CP010429">
    <property type="protein sequence ID" value="AKD56236.1"/>
    <property type="molecule type" value="Genomic_DNA"/>
</dbReference>
<dbReference type="PATRIC" id="fig|1379870.5.peg.3552"/>
<sequence length="117" mass="13602">MKKSDIHFSVELDSQNIPEKIYWEATDNPNEGLSDTRAIAISLWDHYHNSTLKIDLWTKDMEVIDMKRFMIEIMSGIADTALSATGDQRMADDIEKTCQVLSKRLEEEIKQQKQQQQ</sequence>
<keyword evidence="2" id="KW-1185">Reference proteome</keyword>
<dbReference type="RefSeq" id="WP_046575131.1">
    <property type="nucleotide sequence ID" value="NZ_CP010429.1"/>
</dbReference>
<organism evidence="1 2">
    <name type="scientific">Spirosoma radiotolerans</name>
    <dbReference type="NCBI Taxonomy" id="1379870"/>
    <lineage>
        <taxon>Bacteria</taxon>
        <taxon>Pseudomonadati</taxon>
        <taxon>Bacteroidota</taxon>
        <taxon>Cytophagia</taxon>
        <taxon>Cytophagales</taxon>
        <taxon>Cytophagaceae</taxon>
        <taxon>Spirosoma</taxon>
    </lineage>
</organism>
<dbReference type="OrthoDB" id="893422at2"/>
<dbReference type="STRING" id="1379870.SD10_16355"/>
<name>A0A0E3V8E6_9BACT</name>
<reference evidence="1 2" key="1">
    <citation type="journal article" date="2014" name="Curr. Microbiol.">
        <title>Spirosoma radiotolerans sp. nov., a gamma-radiation-resistant bacterium isolated from gamma ray-irradiated soil.</title>
        <authorList>
            <person name="Lee J.J."/>
            <person name="Srinivasan S."/>
            <person name="Lim S."/>
            <person name="Joe M."/>
            <person name="Im S."/>
            <person name="Bae S.I."/>
            <person name="Park K.R."/>
            <person name="Han J.H."/>
            <person name="Park S.H."/>
            <person name="Joo B.M."/>
            <person name="Park S.J."/>
            <person name="Kim M.K."/>
        </authorList>
    </citation>
    <scope>NUCLEOTIDE SEQUENCE [LARGE SCALE GENOMIC DNA]</scope>
    <source>
        <strain evidence="1 2">DG5A</strain>
    </source>
</reference>
<proteinExistence type="predicted"/>
<protein>
    <submittedName>
        <fullName evidence="1">Motility</fullName>
    </submittedName>
</protein>
<gene>
    <name evidence="1" type="ORF">SD10_16355</name>
</gene>
<accession>A0A0E3V8E6</accession>
<evidence type="ECO:0000313" key="1">
    <source>
        <dbReference type="EMBL" id="AKD56236.1"/>
    </source>
</evidence>
<dbReference type="InterPro" id="IPR019854">
    <property type="entry name" value="Motility-assoc_prot_GldC"/>
</dbReference>
<dbReference type="Proteomes" id="UP000033054">
    <property type="component" value="Chromosome"/>
</dbReference>
<dbReference type="Pfam" id="PF19937">
    <property type="entry name" value="GldC-like"/>
    <property type="match status" value="1"/>
</dbReference>
<dbReference type="HOGENOM" id="CLU_170347_0_0_10"/>
<evidence type="ECO:0000313" key="2">
    <source>
        <dbReference type="Proteomes" id="UP000033054"/>
    </source>
</evidence>
<dbReference type="KEGG" id="srd:SD10_16355"/>